<dbReference type="GeneID" id="136087828"/>
<feature type="compositionally biased region" description="Low complexity" evidence="1">
    <location>
        <begin position="18"/>
        <end position="35"/>
    </location>
</feature>
<feature type="compositionally biased region" description="Basic and acidic residues" evidence="1">
    <location>
        <begin position="1"/>
        <end position="17"/>
    </location>
</feature>
<feature type="region of interest" description="Disordered" evidence="1">
    <location>
        <begin position="1"/>
        <end position="118"/>
    </location>
</feature>
<name>A0ABM4CZU8_HYDVU</name>
<feature type="compositionally biased region" description="Polar residues" evidence="1">
    <location>
        <begin position="36"/>
        <end position="52"/>
    </location>
</feature>
<evidence type="ECO:0000256" key="1">
    <source>
        <dbReference type="SAM" id="MobiDB-lite"/>
    </source>
</evidence>
<keyword evidence="2" id="KW-1185">Reference proteome</keyword>
<gene>
    <name evidence="3" type="primary">LOC136087828</name>
</gene>
<evidence type="ECO:0000313" key="2">
    <source>
        <dbReference type="Proteomes" id="UP001652625"/>
    </source>
</evidence>
<dbReference type="Proteomes" id="UP001652625">
    <property type="component" value="Chromosome 12"/>
</dbReference>
<feature type="compositionally biased region" description="Basic and acidic residues" evidence="1">
    <location>
        <begin position="53"/>
        <end position="71"/>
    </location>
</feature>
<evidence type="ECO:0000313" key="3">
    <source>
        <dbReference type="RefSeq" id="XP_065667476.1"/>
    </source>
</evidence>
<proteinExistence type="predicted"/>
<sequence>MASKESDRFNSKFKKDVSTASPTTRRTSSNSASVNQNTSAAISPSYHTQNEPTIKDRTSKDLNKNEGHVEETSSTSLKNSKKGAASSINRNKRKKIRNPTGAVIMPDQPNEDSSHLHY</sequence>
<protein>
    <submittedName>
        <fullName evidence="3">Uncharacterized protein LOC136087828</fullName>
    </submittedName>
</protein>
<organism evidence="2 3">
    <name type="scientific">Hydra vulgaris</name>
    <name type="common">Hydra</name>
    <name type="synonym">Hydra attenuata</name>
    <dbReference type="NCBI Taxonomy" id="6087"/>
    <lineage>
        <taxon>Eukaryota</taxon>
        <taxon>Metazoa</taxon>
        <taxon>Cnidaria</taxon>
        <taxon>Hydrozoa</taxon>
        <taxon>Hydroidolina</taxon>
        <taxon>Anthoathecata</taxon>
        <taxon>Aplanulata</taxon>
        <taxon>Hydridae</taxon>
        <taxon>Hydra</taxon>
    </lineage>
</organism>
<dbReference type="RefSeq" id="XP_065667476.1">
    <property type="nucleotide sequence ID" value="XM_065811404.1"/>
</dbReference>
<accession>A0ABM4CZU8</accession>
<reference evidence="3" key="1">
    <citation type="submission" date="2025-08" db="UniProtKB">
        <authorList>
            <consortium name="RefSeq"/>
        </authorList>
    </citation>
    <scope>IDENTIFICATION</scope>
</reference>